<keyword evidence="2" id="KW-1185">Reference proteome</keyword>
<reference evidence="1 2" key="8">
    <citation type="journal article" date="2010" name="J. Virol.">
        <title>Microarray analysis of Paramecium bursaria chlorella virus 1 transcription.</title>
        <authorList>
            <person name="Yanai-Balser G.M."/>
            <person name="Duncan G.A."/>
            <person name="Eudy J.D."/>
            <person name="Wang D."/>
            <person name="Li X."/>
            <person name="Agarkova I.V."/>
            <person name="Dunigan D.D."/>
            <person name="Van Etten J.L."/>
        </authorList>
    </citation>
    <scope>NUCLEOTIDE SEQUENCE [LARGE SCALE GENOMIC DNA]</scope>
</reference>
<reference evidence="1 2" key="3">
    <citation type="journal article" date="1996" name="Virology">
        <title>Analysis of 94 kb of the chlorella virus PBCV-1 330-kb genome: map positions 88 to 182.</title>
        <authorList>
            <person name="Lu Z."/>
            <person name="Li Y."/>
            <person name="Que Q."/>
            <person name="Kutish G.F."/>
            <person name="Rock D.L."/>
            <person name="Van Etten J.L."/>
        </authorList>
    </citation>
    <scope>NUCLEOTIDE SEQUENCE [LARGE SCALE GENOMIC DNA]</scope>
</reference>
<dbReference type="PIR" id="T17867">
    <property type="entry name" value="T17867"/>
</dbReference>
<evidence type="ECO:0000313" key="2">
    <source>
        <dbReference type="Proteomes" id="UP000000862"/>
    </source>
</evidence>
<dbReference type="Proteomes" id="UP000000862">
    <property type="component" value="Segment"/>
</dbReference>
<dbReference type="EMBL" id="JF411744">
    <property type="protein sequence ID" value="AAC96735.1"/>
    <property type="molecule type" value="Genomic_DNA"/>
</dbReference>
<reference evidence="1 2" key="5">
    <citation type="journal article" date="1997" name="Virology">
        <title>Analysis of 74 kb of DNA located at the right end of the 330-kb chlorella virus PBCV-1 genome.</title>
        <authorList>
            <person name="Li Y."/>
            <person name="Lu Z."/>
            <person name="Sun L."/>
            <person name="Ropp S."/>
            <person name="Kutish G.F."/>
            <person name="Rock D.L."/>
            <person name="Van Etten J.L."/>
        </authorList>
    </citation>
    <scope>NUCLEOTIDE SEQUENCE [LARGE SCALE GENOMIC DNA]</scope>
</reference>
<name>Q98419_PBCV1</name>
<dbReference type="KEGG" id="vg:918260"/>
<reference evidence="1 2" key="6">
    <citation type="journal article" date="1999" name="Virology">
        <title>Chlorella virus PBCV-1 encodes a functional homospermidine synthase.</title>
        <authorList>
            <person name="Kaiser A."/>
            <person name="Vollmert M."/>
            <person name="Tholl D."/>
            <person name="Graves M.V."/>
            <person name="Gurnon J.R."/>
            <person name="Xing W."/>
            <person name="Lisec A.D."/>
            <person name="Nickerson K.W."/>
            <person name="Van Etten J.L."/>
        </authorList>
    </citation>
    <scope>NUCLEOTIDE SEQUENCE [LARGE SCALE GENOMIC DNA]</scope>
</reference>
<accession>Q98419</accession>
<reference evidence="1 2" key="7">
    <citation type="journal article" date="2000" name="Virology">
        <title>Characterization of a beta-1,3-glucanase encoded by chlorella virus PBCV-1.</title>
        <authorList>
            <person name="Sun L."/>
            <person name="Gurnon J.R."/>
            <person name="Adams B.J."/>
            <person name="Graves M.V."/>
            <person name="Van Etten J.L."/>
        </authorList>
    </citation>
    <scope>NUCLEOTIDE SEQUENCE [LARGE SCALE GENOMIC DNA]</scope>
</reference>
<organism evidence="1 2">
    <name type="scientific">Paramecium bursaria Chlorella virus 1</name>
    <name type="common">PBCV-1</name>
    <dbReference type="NCBI Taxonomy" id="10506"/>
    <lineage>
        <taxon>Viruses</taxon>
        <taxon>Varidnaviria</taxon>
        <taxon>Bamfordvirae</taxon>
        <taxon>Nucleocytoviricota</taxon>
        <taxon>Megaviricetes</taxon>
        <taxon>Algavirales</taxon>
        <taxon>Phycodnaviridae</taxon>
        <taxon>Chlorovirus</taxon>
        <taxon>Chlorovirus vanettense</taxon>
    </lineage>
</organism>
<evidence type="ECO:0000313" key="1">
    <source>
        <dbReference type="EMBL" id="AAC96735.1"/>
    </source>
</evidence>
<reference evidence="1 2" key="1">
    <citation type="journal article" date="1995" name="Virology">
        <title>Analysis of 45 kb of DNA located at the left end of the chlorella virus PBCV-1 genome.</title>
        <authorList>
            <person name="Lu Z."/>
            <person name="Li Y."/>
            <person name="Zhang Y."/>
            <person name="Kutish G.F."/>
            <person name="Rock D.L."/>
            <person name="Van Etten J.L."/>
        </authorList>
    </citation>
    <scope>NUCLEOTIDE SEQUENCE [LARGE SCALE GENOMIC DNA]</scope>
</reference>
<reference evidence="1 2" key="4">
    <citation type="journal article" date="1996" name="Virology">
        <title>Analysis of 76 kb of the chlorella virus PBCV-1 330-kb genome: map positions 182 to 258.</title>
        <authorList>
            <person name="Kutish G.F."/>
            <person name="Li Y."/>
            <person name="Lu Z."/>
            <person name="Furuta M."/>
            <person name="Rock D.L."/>
            <person name="Van Etten J.L."/>
        </authorList>
    </citation>
    <scope>NUCLEOTIDE SEQUENCE [LARGE SCALE GENOMIC DNA]</scope>
</reference>
<proteinExistence type="predicted"/>
<protein>
    <submittedName>
        <fullName evidence="1">Uncharacterized protein</fullName>
    </submittedName>
</protein>
<sequence length="91" mass="10811">MMKLYRIFCICRNGILYSNFLLSNRSFFFEIVFYTLGRRILTQCVNGFVCVQFYRLFTSHNAFPAPGKFLYDFITSFRNRTGMFLRISGVI</sequence>
<dbReference type="RefSeq" id="NP_048724.1">
    <property type="nucleotide sequence ID" value="NC_000852.5"/>
</dbReference>
<reference evidence="1 2" key="2">
    <citation type="journal article" date="1995" name="Virology">
        <title>Analysis of 43 kb of the Chlorella virus PBCV-1 330-kb genome: map positions 45 to 88.</title>
        <authorList>
            <person name="Li Y."/>
            <person name="Lu Z."/>
            <person name="Burbank D.E."/>
            <person name="Kutish G.F."/>
            <person name="Rock D.L."/>
            <person name="Van Etten J.L."/>
        </authorList>
    </citation>
    <scope>NUCLEOTIDE SEQUENCE [LARGE SCALE GENOMIC DNA]</scope>
</reference>
<dbReference type="GeneID" id="918260"/>
<gene>
    <name evidence="1" type="primary">a367R</name>
</gene>
<organismHost>
    <name type="scientific">Chlorella</name>
    <dbReference type="NCBI Taxonomy" id="3071"/>
</organismHost>